<name>A0A2H4VDY5_9EURY</name>
<evidence type="ECO:0000313" key="2">
    <source>
        <dbReference type="Proteomes" id="UP000232806"/>
    </source>
</evidence>
<dbReference type="Proteomes" id="UP000232806">
    <property type="component" value="Chromosome"/>
</dbReference>
<proteinExistence type="predicted"/>
<dbReference type="GeneID" id="35121930"/>
<evidence type="ECO:0000313" key="1">
    <source>
        <dbReference type="EMBL" id="AUB56308.1"/>
    </source>
</evidence>
<dbReference type="EMBL" id="CP017766">
    <property type="protein sequence ID" value="AUB56308.1"/>
    <property type="molecule type" value="Genomic_DNA"/>
</dbReference>
<dbReference type="RefSeq" id="WP_100906283.1">
    <property type="nucleotide sequence ID" value="NZ_CP017766.1"/>
</dbReference>
<evidence type="ECO:0008006" key="3">
    <source>
        <dbReference type="Google" id="ProtNLM"/>
    </source>
</evidence>
<dbReference type="OrthoDB" id="71079at2157"/>
<reference evidence="1 2" key="1">
    <citation type="submission" date="2016-10" db="EMBL/GenBank/DDBJ databases">
        <title>Comparative genomics between deep and shallow subseafloor isolates.</title>
        <authorList>
            <person name="Ishii S."/>
            <person name="Miller J.R."/>
            <person name="Sutton G."/>
            <person name="Suzuki S."/>
            <person name="Methe B."/>
            <person name="Inagaki F."/>
            <person name="Imachi H."/>
        </authorList>
    </citation>
    <scope>NUCLEOTIDE SEQUENCE [LARGE SCALE GENOMIC DNA]</scope>
    <source>
        <strain evidence="1 2">MO-MB1</strain>
    </source>
</reference>
<dbReference type="PROSITE" id="PS51257">
    <property type="entry name" value="PROKAR_LIPOPROTEIN"/>
    <property type="match status" value="1"/>
</dbReference>
<organism evidence="1 2">
    <name type="scientific">Methanobacterium subterraneum</name>
    <dbReference type="NCBI Taxonomy" id="59277"/>
    <lineage>
        <taxon>Archaea</taxon>
        <taxon>Methanobacteriati</taxon>
        <taxon>Methanobacteriota</taxon>
        <taxon>Methanomada group</taxon>
        <taxon>Methanobacteria</taxon>
        <taxon>Methanobacteriales</taxon>
        <taxon>Methanobacteriaceae</taxon>
        <taxon>Methanobacterium</taxon>
    </lineage>
</organism>
<accession>A0A2H4VDY5</accession>
<protein>
    <recommendedName>
        <fullName evidence="3">PsbP C-terminal domain-containing protein</fullName>
    </recommendedName>
</protein>
<sequence>MRVDYKTTIIMLILALSVVMVSGCATDNYKTFDKAGLSLQYPGNWTEISAPATDQQLANQSGFNITGVFIDGKSIDNYTFIMEIGVGNFTNSTLTAAADNLNNNYIIKEANQAPFINRTSLKNGYDAIVYTYNATGASSRLTVFATTYVFTKDNKTAYYIIFATPSNNTAENQKVIQNIVDSITIK</sequence>
<dbReference type="AlphaFoldDB" id="A0A2H4VDY5"/>
<gene>
    <name evidence="1" type="ORF">BK007_09970</name>
</gene>